<evidence type="ECO:0000313" key="7">
    <source>
        <dbReference type="Proteomes" id="UP000199595"/>
    </source>
</evidence>
<dbReference type="STRING" id="762486.SAMN05444411_102273"/>
<evidence type="ECO:0000256" key="3">
    <source>
        <dbReference type="ARBA" id="ARBA00022801"/>
    </source>
</evidence>
<dbReference type="InterPro" id="IPR024607">
    <property type="entry name" value="Sulfatase_CS"/>
</dbReference>
<dbReference type="CDD" id="cd16146">
    <property type="entry name" value="ARS_like"/>
    <property type="match status" value="1"/>
</dbReference>
<dbReference type="RefSeq" id="WP_090121145.1">
    <property type="nucleotide sequence ID" value="NZ_FNNJ01000002.1"/>
</dbReference>
<keyword evidence="7" id="KW-1185">Reference proteome</keyword>
<comment type="similarity">
    <text evidence="1">Belongs to the sulfatase family.</text>
</comment>
<keyword evidence="3" id="KW-0378">Hydrolase</keyword>
<dbReference type="Proteomes" id="UP000199595">
    <property type="component" value="Unassembled WGS sequence"/>
</dbReference>
<reference evidence="6 7" key="1">
    <citation type="submission" date="2016-10" db="EMBL/GenBank/DDBJ databases">
        <authorList>
            <person name="de Groot N.N."/>
        </authorList>
    </citation>
    <scope>NUCLEOTIDE SEQUENCE [LARGE SCALE GENOMIC DNA]</scope>
    <source>
        <strain evidence="6 7">DSM 24956</strain>
    </source>
</reference>
<gene>
    <name evidence="6" type="ORF">SAMN05444411_102273</name>
</gene>
<name>A0A1H2WRZ9_9FLAO</name>
<dbReference type="InterPro" id="IPR050738">
    <property type="entry name" value="Sulfatase"/>
</dbReference>
<proteinExistence type="inferred from homology"/>
<dbReference type="OrthoDB" id="756520at2"/>
<dbReference type="SUPFAM" id="SSF53649">
    <property type="entry name" value="Alkaline phosphatase-like"/>
    <property type="match status" value="1"/>
</dbReference>
<dbReference type="PANTHER" id="PTHR42693:SF53">
    <property type="entry name" value="ENDO-4-O-SULFATASE"/>
    <property type="match status" value="1"/>
</dbReference>
<evidence type="ECO:0000313" key="6">
    <source>
        <dbReference type="EMBL" id="SDW83443.1"/>
    </source>
</evidence>
<evidence type="ECO:0000259" key="5">
    <source>
        <dbReference type="Pfam" id="PF00884"/>
    </source>
</evidence>
<dbReference type="PANTHER" id="PTHR42693">
    <property type="entry name" value="ARYLSULFATASE FAMILY MEMBER"/>
    <property type="match status" value="1"/>
</dbReference>
<sequence>MLRNVFLSCIILVLFIACQTKEIEKKEQKAPNVILVLTDDLGIGDLGCHGNPWLKTPNIDSFYNEAVRMTDFHVSPLCTPTRSAIMTGQYPINNGAWATFKGRDALTRNTETMANVFKNNGYKTALFGKWHLGDNYPVRPTDCGFDTTIHHLAGGVGELSDYWGNSYFDDVYYVNNKPQQFEGYCTDVWFNETMKFIDENKNADQPFFVYLPTNAPHDPLIVAEKYAEPYKQFEGKDIVSANLYGMIANIDENFGKLNAYLEEKNLAENTIVIFMSDNGTRFGYSQDGKLGYNKGYSGIKGSKLEGGHIAPFFIRWPNGEIQGGKDINTLTAHVDLVPTLAKLCGLTIPSTMKLDGVDFSSLLKPQKGVLDERTVFLHNRQDWRPPMDENQTCILKNQWRLVNGKQLYDIIKDPKQQHNVASKHPELVKQLLADNAEFLKSTKASPIYSELPVNVVGNEAQKEIKLTIQHAIGEGGGIWKPEQVSEGMKNINNMHALEIEKAGVYEISLRRWPKECPGPIWGIPQKNPKNLYEYKTIHPTKARIQIANQILEKEINKNDEEVLFKVKLEKGKTLLVNDFIEGKETYGVYYSYVKIIN</sequence>
<dbReference type="Pfam" id="PF00884">
    <property type="entry name" value="Sulfatase"/>
    <property type="match status" value="1"/>
</dbReference>
<dbReference type="InterPro" id="IPR017850">
    <property type="entry name" value="Alkaline_phosphatase_core_sf"/>
</dbReference>
<dbReference type="PROSITE" id="PS00523">
    <property type="entry name" value="SULFATASE_1"/>
    <property type="match status" value="1"/>
</dbReference>
<dbReference type="PROSITE" id="PS51257">
    <property type="entry name" value="PROKAR_LIPOPROTEIN"/>
    <property type="match status" value="1"/>
</dbReference>
<dbReference type="GO" id="GO:0004065">
    <property type="term" value="F:arylsulfatase activity"/>
    <property type="evidence" value="ECO:0007669"/>
    <property type="project" value="TreeGrafter"/>
</dbReference>
<organism evidence="6 7">
    <name type="scientific">Lutibacter oricola</name>
    <dbReference type="NCBI Taxonomy" id="762486"/>
    <lineage>
        <taxon>Bacteria</taxon>
        <taxon>Pseudomonadati</taxon>
        <taxon>Bacteroidota</taxon>
        <taxon>Flavobacteriia</taxon>
        <taxon>Flavobacteriales</taxon>
        <taxon>Flavobacteriaceae</taxon>
        <taxon>Lutibacter</taxon>
    </lineage>
</organism>
<protein>
    <submittedName>
        <fullName evidence="6">Arylsulfatase A</fullName>
    </submittedName>
</protein>
<evidence type="ECO:0000256" key="1">
    <source>
        <dbReference type="ARBA" id="ARBA00008779"/>
    </source>
</evidence>
<dbReference type="EMBL" id="FNNJ01000002">
    <property type="protein sequence ID" value="SDW83443.1"/>
    <property type="molecule type" value="Genomic_DNA"/>
</dbReference>
<dbReference type="InterPro" id="IPR000917">
    <property type="entry name" value="Sulfatase_N"/>
</dbReference>
<keyword evidence="4" id="KW-0106">Calcium</keyword>
<dbReference type="GO" id="GO:0046872">
    <property type="term" value="F:metal ion binding"/>
    <property type="evidence" value="ECO:0007669"/>
    <property type="project" value="UniProtKB-KW"/>
</dbReference>
<dbReference type="Gene3D" id="3.40.720.10">
    <property type="entry name" value="Alkaline Phosphatase, subunit A"/>
    <property type="match status" value="1"/>
</dbReference>
<evidence type="ECO:0000256" key="4">
    <source>
        <dbReference type="ARBA" id="ARBA00022837"/>
    </source>
</evidence>
<dbReference type="AlphaFoldDB" id="A0A1H2WRZ9"/>
<dbReference type="Gene3D" id="3.30.1120.10">
    <property type="match status" value="1"/>
</dbReference>
<evidence type="ECO:0000256" key="2">
    <source>
        <dbReference type="ARBA" id="ARBA00022723"/>
    </source>
</evidence>
<feature type="domain" description="Sulfatase N-terminal" evidence="5">
    <location>
        <begin position="31"/>
        <end position="345"/>
    </location>
</feature>
<keyword evidence="2" id="KW-0479">Metal-binding</keyword>
<accession>A0A1H2WRZ9</accession>